<dbReference type="OrthoDB" id="9784220at2"/>
<protein>
    <recommendedName>
        <fullName evidence="3">Chitooligosaccharide deacetylase</fullName>
    </recommendedName>
    <alternativeName>
        <fullName evidence="6">Nodulation protein B</fullName>
    </alternativeName>
</protein>
<evidence type="ECO:0000313" key="8">
    <source>
        <dbReference type="EMBL" id="TCZ55412.1"/>
    </source>
</evidence>
<dbReference type="CDD" id="cd10917">
    <property type="entry name" value="CE4_NodB_like_6s_7s"/>
    <property type="match status" value="1"/>
</dbReference>
<evidence type="ECO:0000259" key="7">
    <source>
        <dbReference type="PROSITE" id="PS51677"/>
    </source>
</evidence>
<evidence type="ECO:0000256" key="6">
    <source>
        <dbReference type="ARBA" id="ARBA00032976"/>
    </source>
</evidence>
<dbReference type="Pfam" id="PF01522">
    <property type="entry name" value="Polysacc_deac_1"/>
    <property type="match status" value="1"/>
</dbReference>
<dbReference type="GO" id="GO:0005975">
    <property type="term" value="P:carbohydrate metabolic process"/>
    <property type="evidence" value="ECO:0007669"/>
    <property type="project" value="InterPro"/>
</dbReference>
<dbReference type="GO" id="GO:0016810">
    <property type="term" value="F:hydrolase activity, acting on carbon-nitrogen (but not peptide) bonds"/>
    <property type="evidence" value="ECO:0007669"/>
    <property type="project" value="InterPro"/>
</dbReference>
<dbReference type="PANTHER" id="PTHR10587:SF133">
    <property type="entry name" value="CHITIN DEACETYLASE 1-RELATED"/>
    <property type="match status" value="1"/>
</dbReference>
<proteinExistence type="inferred from homology"/>
<dbReference type="PANTHER" id="PTHR10587">
    <property type="entry name" value="GLYCOSYL TRANSFERASE-RELATED"/>
    <property type="match status" value="1"/>
</dbReference>
<accession>A0A4R4D6V5</accession>
<keyword evidence="4" id="KW-0479">Metal-binding</keyword>
<dbReference type="InterPro" id="IPR050248">
    <property type="entry name" value="Polysacc_deacetylase_ArnD"/>
</dbReference>
<name>A0A4R4D6V5_9PROT</name>
<evidence type="ECO:0000256" key="3">
    <source>
        <dbReference type="ARBA" id="ARBA00020071"/>
    </source>
</evidence>
<evidence type="ECO:0000313" key="9">
    <source>
        <dbReference type="Proteomes" id="UP000295023"/>
    </source>
</evidence>
<comment type="function">
    <text evidence="1">Is involved in generating a small heat-stable compound (Nod), an acylated oligomer of N-acetylglucosamine, that stimulates mitosis in various plant protoplasts.</text>
</comment>
<feature type="domain" description="NodB homology" evidence="7">
    <location>
        <begin position="5"/>
        <end position="192"/>
    </location>
</feature>
<dbReference type="Gene3D" id="3.20.20.370">
    <property type="entry name" value="Glycoside hydrolase/deacetylase"/>
    <property type="match status" value="1"/>
</dbReference>
<dbReference type="EMBL" id="SKBM01000027">
    <property type="protein sequence ID" value="TCZ55412.1"/>
    <property type="molecule type" value="Genomic_DNA"/>
</dbReference>
<keyword evidence="9" id="KW-1185">Reference proteome</keyword>
<dbReference type="PROSITE" id="PS51677">
    <property type="entry name" value="NODB"/>
    <property type="match status" value="1"/>
</dbReference>
<dbReference type="SUPFAM" id="SSF88713">
    <property type="entry name" value="Glycoside hydrolase/deacetylase"/>
    <property type="match status" value="1"/>
</dbReference>
<dbReference type="GO" id="GO:0046872">
    <property type="term" value="F:metal ion binding"/>
    <property type="evidence" value="ECO:0007669"/>
    <property type="project" value="UniProtKB-KW"/>
</dbReference>
<dbReference type="InterPro" id="IPR011330">
    <property type="entry name" value="Glyco_hydro/deAcase_b/a-brl"/>
</dbReference>
<dbReference type="GO" id="GO:0016020">
    <property type="term" value="C:membrane"/>
    <property type="evidence" value="ECO:0007669"/>
    <property type="project" value="TreeGrafter"/>
</dbReference>
<evidence type="ECO:0000256" key="5">
    <source>
        <dbReference type="ARBA" id="ARBA00022801"/>
    </source>
</evidence>
<organism evidence="8 9">
    <name type="scientific">Roseicella aquatilis</name>
    <dbReference type="NCBI Taxonomy" id="2527868"/>
    <lineage>
        <taxon>Bacteria</taxon>
        <taxon>Pseudomonadati</taxon>
        <taxon>Pseudomonadota</taxon>
        <taxon>Alphaproteobacteria</taxon>
        <taxon>Acetobacterales</taxon>
        <taxon>Roseomonadaceae</taxon>
        <taxon>Roseicella</taxon>
    </lineage>
</organism>
<dbReference type="Proteomes" id="UP000295023">
    <property type="component" value="Unassembled WGS sequence"/>
</dbReference>
<sequence>MVPAQPICLSFDNGPEPEVTPGVLDLLARRRIPAMFFVVGEKLRDPARLALARRARAEGHPVGNHTLSHGTPLGRRGAAEAVAEIAACDALLGPLREPERLFRPNGGGGALGPHLLNAAAARHLRAGGHTVVLWNAVPRDFEDPEGWPERALAQHAAATAPVLMVLHDLPNGAMRHLDRLLGLLQDRGAAFLAGPPAACVPIRRGAAMPGLGAIVSPDPAP</sequence>
<dbReference type="AlphaFoldDB" id="A0A4R4D6V5"/>
<reference evidence="8 9" key="1">
    <citation type="submission" date="2019-03" db="EMBL/GenBank/DDBJ databases">
        <title>Paracraurococcus aquatilis NE82 genome sequence.</title>
        <authorList>
            <person name="Zhao Y."/>
            <person name="Du Z."/>
        </authorList>
    </citation>
    <scope>NUCLEOTIDE SEQUENCE [LARGE SCALE GENOMIC DNA]</scope>
    <source>
        <strain evidence="8 9">NE82</strain>
    </source>
</reference>
<evidence type="ECO:0000256" key="4">
    <source>
        <dbReference type="ARBA" id="ARBA00022723"/>
    </source>
</evidence>
<evidence type="ECO:0000256" key="2">
    <source>
        <dbReference type="ARBA" id="ARBA00010973"/>
    </source>
</evidence>
<dbReference type="InterPro" id="IPR002509">
    <property type="entry name" value="NODB_dom"/>
</dbReference>
<evidence type="ECO:0000256" key="1">
    <source>
        <dbReference type="ARBA" id="ARBA00003236"/>
    </source>
</evidence>
<comment type="similarity">
    <text evidence="2">Belongs to the polysaccharide deacetylase family.</text>
</comment>
<comment type="caution">
    <text evidence="8">The sequence shown here is derived from an EMBL/GenBank/DDBJ whole genome shotgun (WGS) entry which is preliminary data.</text>
</comment>
<keyword evidence="5" id="KW-0378">Hydrolase</keyword>
<gene>
    <name evidence="8" type="ORF">EXY23_21610</name>
</gene>
<dbReference type="RefSeq" id="WP_132294570.1">
    <property type="nucleotide sequence ID" value="NZ_SKBM01000027.1"/>
</dbReference>